<feature type="region of interest" description="Disordered" evidence="5">
    <location>
        <begin position="335"/>
        <end position="371"/>
    </location>
</feature>
<dbReference type="EMBL" id="SHLC01000001">
    <property type="protein sequence ID" value="RZU65359.1"/>
    <property type="molecule type" value="Genomic_DNA"/>
</dbReference>
<accession>A0A4Q8AN40</accession>
<evidence type="ECO:0000256" key="3">
    <source>
        <dbReference type="ARBA" id="ARBA00022741"/>
    </source>
</evidence>
<dbReference type="InterPro" id="IPR013563">
    <property type="entry name" value="Oligopep_ABC_C"/>
</dbReference>
<feature type="domain" description="ABC transporter" evidence="6">
    <location>
        <begin position="18"/>
        <end position="256"/>
    </location>
</feature>
<keyword evidence="3" id="KW-0547">Nucleotide-binding</keyword>
<protein>
    <submittedName>
        <fullName evidence="7">Peptide/nickel transport system ATP-binding protein/oligopeptide transport system ATP-binding protein</fullName>
    </submittedName>
</protein>
<gene>
    <name evidence="7" type="ORF">EV379_1691</name>
</gene>
<evidence type="ECO:0000256" key="1">
    <source>
        <dbReference type="ARBA" id="ARBA00005417"/>
    </source>
</evidence>
<dbReference type="GO" id="GO:0016887">
    <property type="term" value="F:ATP hydrolysis activity"/>
    <property type="evidence" value="ECO:0007669"/>
    <property type="project" value="InterPro"/>
</dbReference>
<keyword evidence="4 7" id="KW-0067">ATP-binding</keyword>
<evidence type="ECO:0000256" key="4">
    <source>
        <dbReference type="ARBA" id="ARBA00022840"/>
    </source>
</evidence>
<dbReference type="AlphaFoldDB" id="A0A4Q8AN40"/>
<proteinExistence type="inferred from homology"/>
<dbReference type="InterPro" id="IPR027417">
    <property type="entry name" value="P-loop_NTPase"/>
</dbReference>
<evidence type="ECO:0000256" key="2">
    <source>
        <dbReference type="ARBA" id="ARBA00022448"/>
    </source>
</evidence>
<dbReference type="GO" id="GO:0055085">
    <property type="term" value="P:transmembrane transport"/>
    <property type="evidence" value="ECO:0007669"/>
    <property type="project" value="UniProtKB-ARBA"/>
</dbReference>
<dbReference type="InterPro" id="IPR050319">
    <property type="entry name" value="ABC_transp_ATP-bind"/>
</dbReference>
<dbReference type="OrthoDB" id="8481147at2"/>
<dbReference type="CDD" id="cd03257">
    <property type="entry name" value="ABC_NikE_OppD_transporters"/>
    <property type="match status" value="1"/>
</dbReference>
<dbReference type="GO" id="GO:0015833">
    <property type="term" value="P:peptide transport"/>
    <property type="evidence" value="ECO:0007669"/>
    <property type="project" value="InterPro"/>
</dbReference>
<comment type="similarity">
    <text evidence="1">Belongs to the ABC transporter superfamily.</text>
</comment>
<evidence type="ECO:0000313" key="8">
    <source>
        <dbReference type="Proteomes" id="UP000291483"/>
    </source>
</evidence>
<dbReference type="PROSITE" id="PS50893">
    <property type="entry name" value="ABC_TRANSPORTER_2"/>
    <property type="match status" value="1"/>
</dbReference>
<dbReference type="RefSeq" id="WP_130505729.1">
    <property type="nucleotide sequence ID" value="NZ_SHLC01000001.1"/>
</dbReference>
<comment type="caution">
    <text evidence="7">The sequence shown here is derived from an EMBL/GenBank/DDBJ whole genome shotgun (WGS) entry which is preliminary data.</text>
</comment>
<dbReference type="InterPro" id="IPR017871">
    <property type="entry name" value="ABC_transporter-like_CS"/>
</dbReference>
<dbReference type="SMART" id="SM00382">
    <property type="entry name" value="AAA"/>
    <property type="match status" value="1"/>
</dbReference>
<keyword evidence="8" id="KW-1185">Reference proteome</keyword>
<dbReference type="SUPFAM" id="SSF52540">
    <property type="entry name" value="P-loop containing nucleoside triphosphate hydrolases"/>
    <property type="match status" value="1"/>
</dbReference>
<reference evidence="7 8" key="1">
    <citation type="submission" date="2019-02" db="EMBL/GenBank/DDBJ databases">
        <title>Sequencing the genomes of 1000 actinobacteria strains.</title>
        <authorList>
            <person name="Klenk H.-P."/>
        </authorList>
    </citation>
    <scope>NUCLEOTIDE SEQUENCE [LARGE SCALE GENOMIC DNA]</scope>
    <source>
        <strain evidence="7 8">DSM 18319</strain>
    </source>
</reference>
<keyword evidence="2" id="KW-0813">Transport</keyword>
<dbReference type="FunFam" id="3.40.50.300:FF:000016">
    <property type="entry name" value="Oligopeptide ABC transporter ATP-binding component"/>
    <property type="match status" value="1"/>
</dbReference>
<dbReference type="InterPro" id="IPR003439">
    <property type="entry name" value="ABC_transporter-like_ATP-bd"/>
</dbReference>
<dbReference type="GO" id="GO:0005524">
    <property type="term" value="F:ATP binding"/>
    <property type="evidence" value="ECO:0007669"/>
    <property type="project" value="UniProtKB-KW"/>
</dbReference>
<evidence type="ECO:0000259" key="6">
    <source>
        <dbReference type="PROSITE" id="PS50893"/>
    </source>
</evidence>
<dbReference type="Pfam" id="PF08352">
    <property type="entry name" value="oligo_HPY"/>
    <property type="match status" value="1"/>
</dbReference>
<dbReference type="NCBIfam" id="TIGR01727">
    <property type="entry name" value="oligo_HPY"/>
    <property type="match status" value="1"/>
</dbReference>
<dbReference type="PROSITE" id="PS00211">
    <property type="entry name" value="ABC_TRANSPORTER_1"/>
    <property type="match status" value="1"/>
</dbReference>
<dbReference type="Gene3D" id="3.40.50.300">
    <property type="entry name" value="P-loop containing nucleotide triphosphate hydrolases"/>
    <property type="match status" value="1"/>
</dbReference>
<organism evidence="7 8">
    <name type="scientific">Microterricola gilva</name>
    <dbReference type="NCBI Taxonomy" id="393267"/>
    <lineage>
        <taxon>Bacteria</taxon>
        <taxon>Bacillati</taxon>
        <taxon>Actinomycetota</taxon>
        <taxon>Actinomycetes</taxon>
        <taxon>Micrococcales</taxon>
        <taxon>Microbacteriaceae</taxon>
        <taxon>Microterricola</taxon>
    </lineage>
</organism>
<sequence>MSAILDARGLRVSYAVGSRLVARLRRRPAPIVHAIDGIDLVVERGSAVGIVGESGCGKSTLAKALVGLAPLSAGTVAFAGEPLGNRRTRAQTRHIQIVFQDPSASLNPSMTIGQTLRELLRVHDMVPAGSVQRRAEELLELVELPASLLNAYPRRLSGGQRQRVGIARALALEPEILVADESVAALDVSVQAAILNLLQKLRTELGLTLLFISHDLAVVRHISDRVVVMYLGTIVEDRPTEDLFRDPRHPYTAALLEAAPQMGVMKQPGGSVLRGEPGSLHNLASGCRFHPRCPIAQDICREEEPLLRGPSESAHDCQTETDRAACHFAWTELSDRAKRNERGNSPQAPESEAQTSRGPENLQPKNRMVSQ</sequence>
<feature type="compositionally biased region" description="Polar residues" evidence="5">
    <location>
        <begin position="343"/>
        <end position="358"/>
    </location>
</feature>
<dbReference type="InterPro" id="IPR003593">
    <property type="entry name" value="AAA+_ATPase"/>
</dbReference>
<dbReference type="Proteomes" id="UP000291483">
    <property type="component" value="Unassembled WGS sequence"/>
</dbReference>
<evidence type="ECO:0000256" key="5">
    <source>
        <dbReference type="SAM" id="MobiDB-lite"/>
    </source>
</evidence>
<evidence type="ECO:0000313" key="7">
    <source>
        <dbReference type="EMBL" id="RZU65359.1"/>
    </source>
</evidence>
<name>A0A4Q8AN40_9MICO</name>
<dbReference type="PANTHER" id="PTHR43776">
    <property type="entry name" value="TRANSPORT ATP-BINDING PROTEIN"/>
    <property type="match status" value="1"/>
</dbReference>
<dbReference type="Pfam" id="PF00005">
    <property type="entry name" value="ABC_tran"/>
    <property type="match status" value="1"/>
</dbReference>
<dbReference type="PANTHER" id="PTHR43776:SF7">
    <property type="entry name" value="D,D-DIPEPTIDE TRANSPORT ATP-BINDING PROTEIN DDPF-RELATED"/>
    <property type="match status" value="1"/>
</dbReference>